<dbReference type="STRING" id="93625.A0A409XFB9"/>
<dbReference type="Proteomes" id="UP000283269">
    <property type="component" value="Unassembled WGS sequence"/>
</dbReference>
<reference evidence="2 3" key="1">
    <citation type="journal article" date="2018" name="Evol. Lett.">
        <title>Horizontal gene cluster transfer increased hallucinogenic mushroom diversity.</title>
        <authorList>
            <person name="Reynolds H.T."/>
            <person name="Vijayakumar V."/>
            <person name="Gluck-Thaler E."/>
            <person name="Korotkin H.B."/>
            <person name="Matheny P.B."/>
            <person name="Slot J.C."/>
        </authorList>
    </citation>
    <scope>NUCLEOTIDE SEQUENCE [LARGE SCALE GENOMIC DNA]</scope>
    <source>
        <strain evidence="2 3">2631</strain>
    </source>
</reference>
<dbReference type="AlphaFoldDB" id="A0A409XFB9"/>
<feature type="transmembrane region" description="Helical" evidence="1">
    <location>
        <begin position="101"/>
        <end position="125"/>
    </location>
</feature>
<dbReference type="EMBL" id="NHYD01001903">
    <property type="protein sequence ID" value="PPQ89327.1"/>
    <property type="molecule type" value="Genomic_DNA"/>
</dbReference>
<dbReference type="InParanoid" id="A0A409XFB9"/>
<organism evidence="2 3">
    <name type="scientific">Psilocybe cyanescens</name>
    <dbReference type="NCBI Taxonomy" id="93625"/>
    <lineage>
        <taxon>Eukaryota</taxon>
        <taxon>Fungi</taxon>
        <taxon>Dikarya</taxon>
        <taxon>Basidiomycota</taxon>
        <taxon>Agaricomycotina</taxon>
        <taxon>Agaricomycetes</taxon>
        <taxon>Agaricomycetidae</taxon>
        <taxon>Agaricales</taxon>
        <taxon>Agaricineae</taxon>
        <taxon>Strophariaceae</taxon>
        <taxon>Psilocybe</taxon>
    </lineage>
</organism>
<gene>
    <name evidence="2" type="ORF">CVT25_003164</name>
</gene>
<feature type="transmembrane region" description="Helical" evidence="1">
    <location>
        <begin position="179"/>
        <end position="198"/>
    </location>
</feature>
<feature type="transmembrane region" description="Helical" evidence="1">
    <location>
        <begin position="60"/>
        <end position="80"/>
    </location>
</feature>
<proteinExistence type="predicted"/>
<keyword evidence="1" id="KW-0472">Membrane</keyword>
<name>A0A409XFB9_PSICY</name>
<comment type="caution">
    <text evidence="2">The sequence shown here is derived from an EMBL/GenBank/DDBJ whole genome shotgun (WGS) entry which is preliminary data.</text>
</comment>
<protein>
    <submittedName>
        <fullName evidence="2">Uncharacterized protein</fullName>
    </submittedName>
</protein>
<dbReference type="OrthoDB" id="100006at2759"/>
<keyword evidence="1" id="KW-1133">Transmembrane helix</keyword>
<keyword evidence="3" id="KW-1185">Reference proteome</keyword>
<feature type="transmembrane region" description="Helical" evidence="1">
    <location>
        <begin position="231"/>
        <end position="250"/>
    </location>
</feature>
<sequence length="383" mass="43543">MDGTGHLPNGIIRTPEQYAISTSSFSIHSALHCLTRRETISLTVNILEYINLEVSVVSQAGIISLAAVAYICAIIARNIFRLHFKSVTNMERGRIFQEPTDLLMFSLFSANVLQAIGAIMNVKWVHDGRVKIGYFYDVQGIVQQLGETGVAIATFTTAAYTFIRIWLGKGVKSMRITTIVVSITWLFVILVVILGNTLNRGADRSRFQALTPYWCWISKDYLQLRIWGEYFWFWITLLFSIVVYVPLYLWSQANIVFDDHSWWKLHWQSADVNADPSLRSIRRRSLIMLLGENRISVTLTLAVTALYGLSGAYNVILLLTTRPESVLFGKRPYVSVGRAPSLVLSVNRVTLSDSSPDREGRSKARNWELEEEEEVELRRLPSR</sequence>
<feature type="transmembrane region" description="Helical" evidence="1">
    <location>
        <begin position="286"/>
        <end position="309"/>
    </location>
</feature>
<evidence type="ECO:0000256" key="1">
    <source>
        <dbReference type="SAM" id="Phobius"/>
    </source>
</evidence>
<evidence type="ECO:0000313" key="2">
    <source>
        <dbReference type="EMBL" id="PPQ89327.1"/>
    </source>
</evidence>
<keyword evidence="1" id="KW-0812">Transmembrane</keyword>
<accession>A0A409XFB9</accession>
<evidence type="ECO:0000313" key="3">
    <source>
        <dbReference type="Proteomes" id="UP000283269"/>
    </source>
</evidence>